<proteinExistence type="predicted"/>
<dbReference type="EMBL" id="JAPNNL010000140">
    <property type="protein sequence ID" value="MDA0637145.1"/>
    <property type="molecule type" value="Genomic_DNA"/>
</dbReference>
<accession>A0ABT4SJM6</accession>
<keyword evidence="2" id="KW-1185">Reference proteome</keyword>
<comment type="caution">
    <text evidence="1">The sequence shown here is derived from an EMBL/GenBank/DDBJ whole genome shotgun (WGS) entry which is preliminary data.</text>
</comment>
<dbReference type="RefSeq" id="WP_270158050.1">
    <property type="nucleotide sequence ID" value="NZ_JAPNNL010000140.1"/>
</dbReference>
<dbReference type="Proteomes" id="UP001144036">
    <property type="component" value="Unassembled WGS sequence"/>
</dbReference>
<protein>
    <submittedName>
        <fullName evidence="1">Uncharacterized protein</fullName>
    </submittedName>
</protein>
<reference evidence="1" key="1">
    <citation type="submission" date="2022-11" db="EMBL/GenBank/DDBJ databases">
        <title>Nonomuraea corallina sp. nov., a new species of the genus Nonomuraea isolated from sea side sediment in Thai sea.</title>
        <authorList>
            <person name="Ngamcharungchit C."/>
            <person name="Matsumoto A."/>
            <person name="Suriyachadkun C."/>
            <person name="Panbangred W."/>
            <person name="Inahashi Y."/>
            <person name="Intra B."/>
        </authorList>
    </citation>
    <scope>NUCLEOTIDE SEQUENCE</scope>
    <source>
        <strain evidence="1">MCN248</strain>
    </source>
</reference>
<organism evidence="1 2">
    <name type="scientific">Nonomuraea corallina</name>
    <dbReference type="NCBI Taxonomy" id="2989783"/>
    <lineage>
        <taxon>Bacteria</taxon>
        <taxon>Bacillati</taxon>
        <taxon>Actinomycetota</taxon>
        <taxon>Actinomycetes</taxon>
        <taxon>Streptosporangiales</taxon>
        <taxon>Streptosporangiaceae</taxon>
        <taxon>Nonomuraea</taxon>
    </lineage>
</organism>
<evidence type="ECO:0000313" key="2">
    <source>
        <dbReference type="Proteomes" id="UP001144036"/>
    </source>
</evidence>
<evidence type="ECO:0000313" key="1">
    <source>
        <dbReference type="EMBL" id="MDA0637145.1"/>
    </source>
</evidence>
<gene>
    <name evidence="1" type="ORF">OUY22_27405</name>
</gene>
<sequence>MPAVGRVPVGGLATVTAEAGRARHVWAAGVDAPAHAGDGQPWWLSPA</sequence>
<name>A0ABT4SJM6_9ACTN</name>